<gene>
    <name evidence="1" type="ORF">EXN22_11945</name>
</gene>
<accession>A0A411MI19</accession>
<reference evidence="1 2" key="1">
    <citation type="submission" date="2019-02" db="EMBL/GenBank/DDBJ databases">
        <title>Complete genome sequence of Pseudomonas sp. SNU WT1 isolated from rainbow trout.</title>
        <authorList>
            <person name="Oh W.T."/>
            <person name="Park S.C."/>
        </authorList>
    </citation>
    <scope>NUCLEOTIDE SEQUENCE [LARGE SCALE GENOMIC DNA]</scope>
    <source>
        <strain evidence="1 2">SNU WT1</strain>
    </source>
</reference>
<sequence length="2086" mass="225812">MTDLQADTPLATAQDLPPLTVLRLATPVAGFDGGINLDVVESNLRGVLTTIPAFAALRSGDLVQVMLESESEPLNSEFKVTDKDLNRPLSLYVPAERLLPGERALYYQVMRSGLIYARSRPLRVLVKLDRPGGEDTDPAPGHQGLVAAEVGANPVTAEHLRDGVRVRVFHYENKAVGDVVRLSWGGVMRTHTVTPEDLNTPLELQVSGADILEAGDSPNLVVTWEVHDKVYNTSMAWAPHVSVVVDTGQARLPAVTLPQVGPDGYIDLAQLGDDDLFIEVQAQAPNFAIGDKVSLRFVGYIDSGLPTEVRLEQTVDGPLPQTLAFRIANDRVWALASGLAAIDYSVVTGNERRSQRLTVGFTGQPLPLEAPSVSQAPDGLLAYDVTRATVMVPNYLGRTAGHEITLVWLGSMADSKPTLHETTRIVTAGQAAGTAPIPINVTSEHIRLLESGSLLLYYRVRMANSRSTGWRQSAVLELQVSSAGLLPAPIVEDAATGLDPYDYPEGVQVSVSFPGMRVGDEVTLAWKGAAEGGDYTQRQTVAQANQPLPFEVPQAIAQVNLGHSVTVDYQVVLAGTTRPLPSHSLELELRSRTPQLLEPALVGAVDGHYDPLLGVEVAQVRIRYDGMRASDRIQVVWEGTPGLGTPTLMEVDGSVSGTVIVNVPSSAVGANIPGSVMLRYQVLRNELEAVPSPPTTVQVLKPALGALPRPAIEQAWDEQLDLDSFDGDALVTLRRWPFIALGQQLWLEARSGGQVLALLEAHPVDAGMVGFGLTVALPRSFLTNLADDSELTLQVRVDLRGQANPGQAVDFPLASYRVRQGQLHILVSDGGLAGSALPADWALEQLTCAVTLVGRANATGRVTVNGSARFADGSQAADVQLDEQGEQVLWLSDPYAETVLVSGQLDGSVSRHVPVRFSDVFPYDEQHEAGQGVRARATNGALANGRSANRVCFDSLGLTEAAYVQVELSGSARILGHVGQVVSVPLIAGDCVFDVIDSEVEEVTLTFQLPQAGSWTRFSKTVRFSSLASRYRLQSSDDPRPWFLRVNQVRNLEDSHVRIPHMKLFEDHPEGVQGGIGIRALQGDSKGMLVLVEPYLKMAAGDQVQIYCGDKVTPVTPTAYVVRPEDVNELLFIYVPSNRVPKDVHEIWFTVKALSSDEQSSAALKVKIKTTLPGGPNPNPGSPHHTGLMFPIMPPGLIDWDVAQPGVIAHVYPWIYMEVGDALVLSWGGVKVVHRVVEGEVGKIIPVHVPFEVIEAAGDAEELLVLYLLEDEVGNESDGASLPSYAFVEISTFLLPRPVIEPLDSEGFIDLGDLGPMDPLLFTVADFPSFIPGDEVVFQWRGFTDGAVALPPHESEPVRVPQIPPPRRIEYALPNAVVQAIAGGLAYVSYQVIRTGFPKPLRSRTTAIGVRGVATQLREPDVDGRDENYLPDDLSRAVVRIPAWLGMIAGQQVRVFWQGIREDGRPYTYAEQRPLSGSQVGNEVIFVLDAEHIRALKGGKLELFYQVHNASGEPWVSETLELWVGEPAPELVMPEVEEAEDGALDPVGLIVATAVAPIYTGMAPGQDVHLEWLSPIAAGNFFDYIPVTSAQDLPFSVPEEDILPSLNHQVRVRYIVREPGEQSRYSDYLELFIGRAISNPPQPRIEEAKGNVLDLQSFPGDATVVVSPWNGIGEQQRYWLRIDGTDVSGEPLSLALAQGQAVTPGEVDLGVLARTRRNDLRRFSDNSQIDVHMAVGLHPDAQEQEAVVFPSRGYRIKQASVTLIEPQIEEAMGNQLILASFSGDATLTVQPWNEIAEGQVVWITLRGTQGARSAWELPLVDGEAITQAETEQGLSRPIPRSALEILADGSRLSIQLWVDLSGTGDFENAVEAPERGYEVRTLAPVALTVSTRGLSTAAFPGDWRHPRETSGVLVKGLEGQEVSLRLSGNGRFADGSTQKTVTLGEHGEAHEMVRCSSESTTVTASVAGHPDVAAGLAFVETWLFDKSNGAMRARAQLATGAKADGRSVNRICYDTHIITNANYATVTVTNGARIVGYPGDTAVISLGDRFFDFHVDITNTRPGNVRVSFRLDQHPWAEFSKTMTFT</sequence>
<evidence type="ECO:0000313" key="1">
    <source>
        <dbReference type="EMBL" id="QBF26370.1"/>
    </source>
</evidence>
<proteinExistence type="predicted"/>
<keyword evidence="2" id="KW-1185">Reference proteome</keyword>
<dbReference type="KEGG" id="ptk:EXN22_11945"/>
<name>A0A411MI19_9PSED</name>
<evidence type="ECO:0000313" key="2">
    <source>
        <dbReference type="Proteomes" id="UP000291130"/>
    </source>
</evidence>
<organism evidence="1 2">
    <name type="scientific">Pseudomonas tructae</name>
    <dbReference type="NCBI Taxonomy" id="2518644"/>
    <lineage>
        <taxon>Bacteria</taxon>
        <taxon>Pseudomonadati</taxon>
        <taxon>Pseudomonadota</taxon>
        <taxon>Gammaproteobacteria</taxon>
        <taxon>Pseudomonadales</taxon>
        <taxon>Pseudomonadaceae</taxon>
        <taxon>Pseudomonas</taxon>
    </lineage>
</organism>
<dbReference type="RefSeq" id="WP_130264239.1">
    <property type="nucleotide sequence ID" value="NZ_CP035952.1"/>
</dbReference>
<protein>
    <submittedName>
        <fullName evidence="1">Uncharacterized protein</fullName>
    </submittedName>
</protein>
<dbReference type="Proteomes" id="UP000291130">
    <property type="component" value="Chromosome"/>
</dbReference>
<dbReference type="EMBL" id="CP035952">
    <property type="protein sequence ID" value="QBF26370.1"/>
    <property type="molecule type" value="Genomic_DNA"/>
</dbReference>
<dbReference type="OrthoDB" id="6812076at2"/>